<keyword evidence="3" id="KW-1185">Reference proteome</keyword>
<evidence type="ECO:0000313" key="2">
    <source>
        <dbReference type="EMBL" id="GFS73826.1"/>
    </source>
</evidence>
<dbReference type="Proteomes" id="UP000887013">
    <property type="component" value="Unassembled WGS sequence"/>
</dbReference>
<feature type="transmembrane region" description="Helical" evidence="1">
    <location>
        <begin position="215"/>
        <end position="233"/>
    </location>
</feature>
<evidence type="ECO:0000313" key="3">
    <source>
        <dbReference type="Proteomes" id="UP000887013"/>
    </source>
</evidence>
<evidence type="ECO:0000256" key="1">
    <source>
        <dbReference type="SAM" id="Phobius"/>
    </source>
</evidence>
<protein>
    <submittedName>
        <fullName evidence="2">Uncharacterized protein</fullName>
    </submittedName>
</protein>
<name>A0A8X6MRF1_NEPPI</name>
<dbReference type="EMBL" id="BMAW01096233">
    <property type="protein sequence ID" value="GFS73826.1"/>
    <property type="molecule type" value="Genomic_DNA"/>
</dbReference>
<keyword evidence="1" id="KW-1133">Transmembrane helix</keyword>
<keyword evidence="1" id="KW-0472">Membrane</keyword>
<gene>
    <name evidence="2" type="ORF">NPIL_186711</name>
</gene>
<proteinExistence type="predicted"/>
<accession>A0A8X6MRF1</accession>
<keyword evidence="1" id="KW-0812">Transmembrane</keyword>
<organism evidence="2 3">
    <name type="scientific">Nephila pilipes</name>
    <name type="common">Giant wood spider</name>
    <name type="synonym">Nephila maculata</name>
    <dbReference type="NCBI Taxonomy" id="299642"/>
    <lineage>
        <taxon>Eukaryota</taxon>
        <taxon>Metazoa</taxon>
        <taxon>Ecdysozoa</taxon>
        <taxon>Arthropoda</taxon>
        <taxon>Chelicerata</taxon>
        <taxon>Arachnida</taxon>
        <taxon>Araneae</taxon>
        <taxon>Araneomorphae</taxon>
        <taxon>Entelegynae</taxon>
        <taxon>Araneoidea</taxon>
        <taxon>Nephilidae</taxon>
        <taxon>Nephila</taxon>
    </lineage>
</organism>
<comment type="caution">
    <text evidence="2">The sequence shown here is derived from an EMBL/GenBank/DDBJ whole genome shotgun (WGS) entry which is preliminary data.</text>
</comment>
<dbReference type="AlphaFoldDB" id="A0A8X6MRF1"/>
<sequence>MEQIMAMRSMICSQVKCINLTGPVNLNSVVDVWRCQCTRYRQLALKWLDVNFSSSECKIQENNPDHLDGHKSLDHIMRKCRSGQRGHGNTGLDQVGQYYSSNRGQDSTYLCGLENVGRGSDPGLEQEGHGANFHGYWLASYYHSAECAGIFQWPLRSEITILGWVANWSSRCGRLARRMPARSIWTIRCGVRVDSDLTSKGGCASCGLVNGKPRTFHITLLVCVSAVGWFPLWKLKRFKRTSCLLALSCHFRLRAILYFSASAARRVRWAIHSIGICRNAKATSFVTATVRLAVWRSVATLQRNVVLNSGVNRCVPLLAPADATCDDHFSARRTVTGGCLYCAFYASHLLTITNICLLSAVPRILTCGKRSRAVTATVSSYHGFSVGGMLYVGVF</sequence>
<reference evidence="2" key="1">
    <citation type="submission" date="2020-08" db="EMBL/GenBank/DDBJ databases">
        <title>Multicomponent nature underlies the extraordinary mechanical properties of spider dragline silk.</title>
        <authorList>
            <person name="Kono N."/>
            <person name="Nakamura H."/>
            <person name="Mori M."/>
            <person name="Yoshida Y."/>
            <person name="Ohtoshi R."/>
            <person name="Malay A.D."/>
            <person name="Moran D.A.P."/>
            <person name="Tomita M."/>
            <person name="Numata K."/>
            <person name="Arakawa K."/>
        </authorList>
    </citation>
    <scope>NUCLEOTIDE SEQUENCE</scope>
</reference>